<keyword evidence="3" id="KW-1185">Reference proteome</keyword>
<organism evidence="2 3">
    <name type="scientific">Leptolyngbya subtilissima DQ-A4</name>
    <dbReference type="NCBI Taxonomy" id="2933933"/>
    <lineage>
        <taxon>Bacteria</taxon>
        <taxon>Bacillati</taxon>
        <taxon>Cyanobacteriota</taxon>
        <taxon>Cyanophyceae</taxon>
        <taxon>Leptolyngbyales</taxon>
        <taxon>Leptolyngbyaceae</taxon>
        <taxon>Leptolyngbya group</taxon>
        <taxon>Leptolyngbya</taxon>
    </lineage>
</organism>
<proteinExistence type="predicted"/>
<feature type="coiled-coil region" evidence="1">
    <location>
        <begin position="377"/>
        <end position="404"/>
    </location>
</feature>
<gene>
    <name evidence="2" type="ORF">NC992_24795</name>
</gene>
<keyword evidence="1" id="KW-0175">Coiled coil</keyword>
<evidence type="ECO:0000256" key="1">
    <source>
        <dbReference type="SAM" id="Coils"/>
    </source>
</evidence>
<comment type="caution">
    <text evidence="2">The sequence shown here is derived from an EMBL/GenBank/DDBJ whole genome shotgun (WGS) entry which is preliminary data.</text>
</comment>
<evidence type="ECO:0000313" key="2">
    <source>
        <dbReference type="EMBL" id="MEP0950115.1"/>
    </source>
</evidence>
<dbReference type="RefSeq" id="WP_190707457.1">
    <property type="nucleotide sequence ID" value="NZ_JAMPKX010000020.1"/>
</dbReference>
<dbReference type="EMBL" id="JAMPKX010000020">
    <property type="protein sequence ID" value="MEP0950115.1"/>
    <property type="molecule type" value="Genomic_DNA"/>
</dbReference>
<sequence length="439" mass="48355">MTEPTVDPSHVHALVVGIEQYQAGPAYDLNGPARDALGFAHWLLAHGVQPANIQLFLSPLDQNREVLAEAETQGLSPQEATRDRISRTITDRFVDRGGRERRLYVFWAGHGFITKLDTTTRRLLFADTNTRNKWNLDFDTLLQAFQTAKHGAVFPRQIFLIDACANPMFQDFYPTLQAAAAGEGFVTSGTQGQAEQFALFAAAEYAVATNLTQAGTGRFSRAVLEELQAQPLWPNMPELTSKIKANFRDQQHLEPVFWSVSLGSGDREVTDTISQRITIMPAPAIAMSGSERFQLIKTLNDLPIVEFEILVNTLNPPGGLVPPSSAAQGIRSSALLQWIEGPTGPGLNELQAVLGQVMVGASAAQKLNDSAKPSTNNISSSSKKDRLQKEIQMLEAQLERCFSKRLLTNDPDAEVKFENLENKLEQNIALKKSELESLN</sequence>
<dbReference type="Gene3D" id="3.40.50.1460">
    <property type="match status" value="1"/>
</dbReference>
<evidence type="ECO:0000313" key="3">
    <source>
        <dbReference type="Proteomes" id="UP001482513"/>
    </source>
</evidence>
<reference evidence="2 3" key="1">
    <citation type="submission" date="2022-04" db="EMBL/GenBank/DDBJ databases">
        <title>Positive selection, recombination, and allopatry shape intraspecific diversity of widespread and dominant cyanobacteria.</title>
        <authorList>
            <person name="Wei J."/>
            <person name="Shu W."/>
            <person name="Hu C."/>
        </authorList>
    </citation>
    <scope>NUCLEOTIDE SEQUENCE [LARGE SCALE GENOMIC DNA]</scope>
    <source>
        <strain evidence="2 3">DQ-A4</strain>
    </source>
</reference>
<protein>
    <submittedName>
        <fullName evidence="2">Caspase family protein</fullName>
    </submittedName>
</protein>
<dbReference type="Proteomes" id="UP001482513">
    <property type="component" value="Unassembled WGS sequence"/>
</dbReference>
<accession>A0ABV0KBF1</accession>
<name>A0ABV0KBF1_9CYAN</name>